<comment type="caution">
    <text evidence="1">The sequence shown here is derived from an EMBL/GenBank/DDBJ whole genome shotgun (WGS) entry which is preliminary data.</text>
</comment>
<dbReference type="EMBL" id="JAMZEL010000017">
    <property type="protein sequence ID" value="MCP1385960.1"/>
    <property type="molecule type" value="Genomic_DNA"/>
</dbReference>
<keyword evidence="2" id="KW-1185">Reference proteome</keyword>
<protein>
    <submittedName>
        <fullName evidence="1">Uncharacterized protein</fullName>
    </submittedName>
</protein>
<evidence type="ECO:0000313" key="2">
    <source>
        <dbReference type="Proteomes" id="UP001204772"/>
    </source>
</evidence>
<reference evidence="1 2" key="1">
    <citation type="submission" date="2022-06" db="EMBL/GenBank/DDBJ databases">
        <title>Runella sp. S5 genome sequencing.</title>
        <authorList>
            <person name="Park S."/>
        </authorList>
    </citation>
    <scope>NUCLEOTIDE SEQUENCE [LARGE SCALE GENOMIC DNA]</scope>
    <source>
        <strain evidence="1 2">S5</strain>
    </source>
</reference>
<proteinExistence type="predicted"/>
<dbReference type="Proteomes" id="UP001204772">
    <property type="component" value="Unassembled WGS sequence"/>
</dbReference>
<name>A0ABT1FW20_9BACT</name>
<sequence length="86" mass="9992">MESTFVLRRDELTSEFIEIIKALFKNQEELQITVTASQDFGLNQPEDREAYWARLKNAAANVESRTEVVEISEVELDDLANRFLQK</sequence>
<dbReference type="RefSeq" id="WP_253532572.1">
    <property type="nucleotide sequence ID" value="NZ_JAMZEL010000017.1"/>
</dbReference>
<accession>A0ABT1FW20</accession>
<evidence type="ECO:0000313" key="1">
    <source>
        <dbReference type="EMBL" id="MCP1385960.1"/>
    </source>
</evidence>
<organism evidence="1 2">
    <name type="scientific">Runella salmonicolor</name>
    <dbReference type="NCBI Taxonomy" id="2950278"/>
    <lineage>
        <taxon>Bacteria</taxon>
        <taxon>Pseudomonadati</taxon>
        <taxon>Bacteroidota</taxon>
        <taxon>Cytophagia</taxon>
        <taxon>Cytophagales</taxon>
        <taxon>Spirosomataceae</taxon>
        <taxon>Runella</taxon>
    </lineage>
</organism>
<gene>
    <name evidence="1" type="ORF">NCI00_26210</name>
</gene>